<name>A0ABW2CFR6_9ACTN</name>
<dbReference type="InterPro" id="IPR048278">
    <property type="entry name" value="PFN"/>
</dbReference>
<evidence type="ECO:0000256" key="1">
    <source>
        <dbReference type="ARBA" id="ARBA00004245"/>
    </source>
</evidence>
<dbReference type="SUPFAM" id="SSF55770">
    <property type="entry name" value="Profilin (actin-binding protein)"/>
    <property type="match status" value="1"/>
</dbReference>
<dbReference type="PRINTS" id="PR00392">
    <property type="entry name" value="PROFILIN"/>
</dbReference>
<comment type="similarity">
    <text evidence="2">Belongs to the profilin family.</text>
</comment>
<proteinExistence type="inferred from homology"/>
<dbReference type="InterPro" id="IPR005455">
    <property type="entry name" value="PFN_euk"/>
</dbReference>
<accession>A0ABW2CFR6</accession>
<dbReference type="PANTHER" id="PTHR11604">
    <property type="entry name" value="PROFILIN"/>
    <property type="match status" value="1"/>
</dbReference>
<evidence type="ECO:0000256" key="4">
    <source>
        <dbReference type="ARBA" id="ARBA00023203"/>
    </source>
</evidence>
<dbReference type="Pfam" id="PF00235">
    <property type="entry name" value="Profilin"/>
    <property type="match status" value="1"/>
</dbReference>
<sequence>MTDPDEAAGIPERSRAYVRKGSDMAENVWQSLVDGKLLGSGKVSRAAILGQQGGVLATSEGFALSAQEQQAIIEAFRDPAAVLATGLRLAGIKYFAWSADPGIIIVRKQADGAILVKTRQTVLVAVYQAPTMAQEAMPVVESLADELVNAGD</sequence>
<keyword evidence="4" id="KW-0009">Actin-binding</keyword>
<evidence type="ECO:0000313" key="7">
    <source>
        <dbReference type="Proteomes" id="UP001596380"/>
    </source>
</evidence>
<dbReference type="CDD" id="cd00148">
    <property type="entry name" value="PROF"/>
    <property type="match status" value="1"/>
</dbReference>
<keyword evidence="5" id="KW-0206">Cytoskeleton</keyword>
<dbReference type="Gene3D" id="3.30.450.30">
    <property type="entry name" value="Dynein light chain 2a, cytoplasmic"/>
    <property type="match status" value="1"/>
</dbReference>
<keyword evidence="7" id="KW-1185">Reference proteome</keyword>
<dbReference type="InterPro" id="IPR036140">
    <property type="entry name" value="PFN_sf"/>
</dbReference>
<evidence type="ECO:0000256" key="2">
    <source>
        <dbReference type="ARBA" id="ARBA00010058"/>
    </source>
</evidence>
<evidence type="ECO:0000313" key="6">
    <source>
        <dbReference type="EMBL" id="MFC6880379.1"/>
    </source>
</evidence>
<reference evidence="7" key="1">
    <citation type="journal article" date="2019" name="Int. J. Syst. Evol. Microbiol.">
        <title>The Global Catalogue of Microorganisms (GCM) 10K type strain sequencing project: providing services to taxonomists for standard genome sequencing and annotation.</title>
        <authorList>
            <consortium name="The Broad Institute Genomics Platform"/>
            <consortium name="The Broad Institute Genome Sequencing Center for Infectious Disease"/>
            <person name="Wu L."/>
            <person name="Ma J."/>
        </authorList>
    </citation>
    <scope>NUCLEOTIDE SEQUENCE [LARGE SCALE GENOMIC DNA]</scope>
    <source>
        <strain evidence="7">JCM 3369</strain>
    </source>
</reference>
<evidence type="ECO:0000256" key="5">
    <source>
        <dbReference type="ARBA" id="ARBA00023212"/>
    </source>
</evidence>
<comment type="caution">
    <text evidence="6">The sequence shown here is derived from an EMBL/GenBank/DDBJ whole genome shotgun (WGS) entry which is preliminary data.</text>
</comment>
<dbReference type="PANTHER" id="PTHR11604:SF0">
    <property type="entry name" value="PROFILIN"/>
    <property type="match status" value="1"/>
</dbReference>
<dbReference type="SMART" id="SM00392">
    <property type="entry name" value="PROF"/>
    <property type="match status" value="1"/>
</dbReference>
<organism evidence="6 7">
    <name type="scientific">Actinomadura yumaensis</name>
    <dbReference type="NCBI Taxonomy" id="111807"/>
    <lineage>
        <taxon>Bacteria</taxon>
        <taxon>Bacillati</taxon>
        <taxon>Actinomycetota</taxon>
        <taxon>Actinomycetes</taxon>
        <taxon>Streptosporangiales</taxon>
        <taxon>Thermomonosporaceae</taxon>
        <taxon>Actinomadura</taxon>
    </lineage>
</organism>
<protein>
    <submittedName>
        <fullName evidence="6">Profilin</fullName>
    </submittedName>
</protein>
<dbReference type="EMBL" id="JBHSXS010000005">
    <property type="protein sequence ID" value="MFC6880379.1"/>
    <property type="molecule type" value="Genomic_DNA"/>
</dbReference>
<gene>
    <name evidence="6" type="ORF">ACFQKB_11465</name>
</gene>
<keyword evidence="3" id="KW-0963">Cytoplasm</keyword>
<comment type="subcellular location">
    <subcellularLocation>
        <location evidence="1">Cytoplasm</location>
        <location evidence="1">Cytoskeleton</location>
    </subcellularLocation>
</comment>
<dbReference type="Proteomes" id="UP001596380">
    <property type="component" value="Unassembled WGS sequence"/>
</dbReference>
<evidence type="ECO:0000256" key="3">
    <source>
        <dbReference type="ARBA" id="ARBA00022490"/>
    </source>
</evidence>
<dbReference type="RefSeq" id="WP_160821001.1">
    <property type="nucleotide sequence ID" value="NZ_JBHSXE010000001.1"/>
</dbReference>